<feature type="signal peptide" evidence="3">
    <location>
        <begin position="1"/>
        <end position="24"/>
    </location>
</feature>
<feature type="chain" id="PRO_5045971184" evidence="3">
    <location>
        <begin position="25"/>
        <end position="415"/>
    </location>
</feature>
<dbReference type="Gene3D" id="1.50.10.10">
    <property type="match status" value="1"/>
</dbReference>
<comment type="caution">
    <text evidence="4">The sequence shown here is derived from an EMBL/GenBank/DDBJ whole genome shotgun (WGS) entry which is preliminary data.</text>
</comment>
<protein>
    <submittedName>
        <fullName evidence="4">Glucuronyl hydrolase</fullName>
    </submittedName>
</protein>
<dbReference type="PANTHER" id="PTHR36845">
    <property type="entry name" value="HYDROLASE, PUTATIVE (AFU_ORTHOLOGUE AFUA_7G05090)-RELATED"/>
    <property type="match status" value="1"/>
</dbReference>
<dbReference type="PROSITE" id="PS51318">
    <property type="entry name" value="TAT"/>
    <property type="match status" value="1"/>
</dbReference>
<dbReference type="SUPFAM" id="SSF48208">
    <property type="entry name" value="Six-hairpin glycosidases"/>
    <property type="match status" value="1"/>
</dbReference>
<proteinExistence type="inferred from homology"/>
<keyword evidence="1 4" id="KW-0378">Hydrolase</keyword>
<dbReference type="InterPro" id="IPR008928">
    <property type="entry name" value="6-hairpin_glycosidase_sf"/>
</dbReference>
<name>A0ABX0GQP4_9ACTN</name>
<accession>A0ABX0GQP4</accession>
<dbReference type="GO" id="GO:0016787">
    <property type="term" value="F:hydrolase activity"/>
    <property type="evidence" value="ECO:0007669"/>
    <property type="project" value="UniProtKB-KW"/>
</dbReference>
<dbReference type="PANTHER" id="PTHR36845:SF1">
    <property type="entry name" value="HYDROLASE, PUTATIVE (AFU_ORTHOLOGUE AFUA_7G05090)-RELATED"/>
    <property type="match status" value="1"/>
</dbReference>
<evidence type="ECO:0000313" key="5">
    <source>
        <dbReference type="Proteomes" id="UP000800981"/>
    </source>
</evidence>
<dbReference type="RefSeq" id="WP_166277773.1">
    <property type="nucleotide sequence ID" value="NZ_JAANNP010000001.1"/>
</dbReference>
<dbReference type="Proteomes" id="UP000800981">
    <property type="component" value="Unassembled WGS sequence"/>
</dbReference>
<comment type="similarity">
    <text evidence="2">Belongs to the glycosyl hydrolase 88 family.</text>
</comment>
<reference evidence="4 5" key="1">
    <citation type="submission" date="2020-03" db="EMBL/GenBank/DDBJ databases">
        <title>Two novel Motilibacter sp.</title>
        <authorList>
            <person name="Liu S."/>
        </authorList>
    </citation>
    <scope>NUCLEOTIDE SEQUENCE [LARGE SCALE GENOMIC DNA]</scope>
    <source>
        <strain evidence="4 5">E257</strain>
    </source>
</reference>
<dbReference type="EMBL" id="JAANNP010000001">
    <property type="protein sequence ID" value="NHC12805.1"/>
    <property type="molecule type" value="Genomic_DNA"/>
</dbReference>
<sequence length="415" mass="44469">MSSRRALALAVAAAFLASGVPAAAAPALGLPAPAPAAADTGASCAPVRDSSRLQRQAAATVALARRRLVAADVAPYSRYPKAAYPGDRHWQRGRASDWTAGFYPGALWLAYELTGDRRLRARAERWTAGLLGQAGSTSHDVGFMLGSSAGQGRRLTGRAAYGRAELTAARSLARHFVPAVGANWSWKAEDPAVARVIVDSLMNLEVMFDAARTSGDARLSRIARTHARTLTRTHLRPDGSTWHVVDLDRGTGRVLRRWSAQGLSDSSTWARGQAWAVHGLTTAWRETGDPALREAARRAADWWVAHLPADCVPPWDFDAPRGAPKDASAGAVAAAGLLELGRLEPDRRRGARYRASALAGLTALTSPAYTTVRTGGPSVLRRQVYRNGDDVGAFIWGDYYLLEALVGLRRARAAR</sequence>
<evidence type="ECO:0000256" key="3">
    <source>
        <dbReference type="SAM" id="SignalP"/>
    </source>
</evidence>
<keyword evidence="3" id="KW-0732">Signal</keyword>
<dbReference type="InterPro" id="IPR006311">
    <property type="entry name" value="TAT_signal"/>
</dbReference>
<evidence type="ECO:0000256" key="2">
    <source>
        <dbReference type="ARBA" id="ARBA00038358"/>
    </source>
</evidence>
<dbReference type="InterPro" id="IPR012341">
    <property type="entry name" value="6hp_glycosidase-like_sf"/>
</dbReference>
<evidence type="ECO:0000256" key="1">
    <source>
        <dbReference type="ARBA" id="ARBA00022801"/>
    </source>
</evidence>
<dbReference type="InterPro" id="IPR052369">
    <property type="entry name" value="UG_Glycosaminoglycan_Hydrolase"/>
</dbReference>
<organism evidence="4 5">
    <name type="scientific">Motilibacter deserti</name>
    <dbReference type="NCBI Taxonomy" id="2714956"/>
    <lineage>
        <taxon>Bacteria</taxon>
        <taxon>Bacillati</taxon>
        <taxon>Actinomycetota</taxon>
        <taxon>Actinomycetes</taxon>
        <taxon>Motilibacterales</taxon>
        <taxon>Motilibacteraceae</taxon>
        <taxon>Motilibacter</taxon>
    </lineage>
</organism>
<gene>
    <name evidence="4" type="ORF">G9H71_03300</name>
</gene>
<evidence type="ECO:0000313" key="4">
    <source>
        <dbReference type="EMBL" id="NHC12805.1"/>
    </source>
</evidence>
<keyword evidence="5" id="KW-1185">Reference proteome</keyword>